<name>A0A562R0B9_9BURK</name>
<dbReference type="GO" id="GO:0006310">
    <property type="term" value="P:DNA recombination"/>
    <property type="evidence" value="ECO:0007669"/>
    <property type="project" value="UniProtKB-KW"/>
</dbReference>
<dbReference type="PROSITE" id="PS51898">
    <property type="entry name" value="TYR_RECOMBINASE"/>
    <property type="match status" value="1"/>
</dbReference>
<feature type="domain" description="Tyr recombinase" evidence="3">
    <location>
        <begin position="184"/>
        <end position="369"/>
    </location>
</feature>
<evidence type="ECO:0000256" key="2">
    <source>
        <dbReference type="ARBA" id="ARBA00023172"/>
    </source>
</evidence>
<evidence type="ECO:0000313" key="5">
    <source>
        <dbReference type="Proteomes" id="UP000318431"/>
    </source>
</evidence>
<dbReference type="OrthoDB" id="662444at2"/>
<dbReference type="Proteomes" id="UP000318431">
    <property type="component" value="Unassembled WGS sequence"/>
</dbReference>
<dbReference type="EMBL" id="VLLB01000008">
    <property type="protein sequence ID" value="TWI62518.1"/>
    <property type="molecule type" value="Genomic_DNA"/>
</dbReference>
<dbReference type="PANTHER" id="PTHR30349">
    <property type="entry name" value="PHAGE INTEGRASE-RELATED"/>
    <property type="match status" value="1"/>
</dbReference>
<dbReference type="SUPFAM" id="SSF56349">
    <property type="entry name" value="DNA breaking-rejoining enzymes"/>
    <property type="match status" value="1"/>
</dbReference>
<organism evidence="4 5">
    <name type="scientific">Pseudoduganella lurida</name>
    <dbReference type="NCBI Taxonomy" id="1036180"/>
    <lineage>
        <taxon>Bacteria</taxon>
        <taxon>Pseudomonadati</taxon>
        <taxon>Pseudomonadota</taxon>
        <taxon>Betaproteobacteria</taxon>
        <taxon>Burkholderiales</taxon>
        <taxon>Oxalobacteraceae</taxon>
        <taxon>Telluria group</taxon>
        <taxon>Pseudoduganella</taxon>
    </lineage>
</organism>
<dbReference type="GO" id="GO:0015074">
    <property type="term" value="P:DNA integration"/>
    <property type="evidence" value="ECO:0007669"/>
    <property type="project" value="UniProtKB-KW"/>
</dbReference>
<dbReference type="Gene3D" id="1.10.443.10">
    <property type="entry name" value="Intergrase catalytic core"/>
    <property type="match status" value="1"/>
</dbReference>
<dbReference type="PANTHER" id="PTHR30349:SF94">
    <property type="entry name" value="INTEGRASE_RECOMBINASE HI_1414-RELATED"/>
    <property type="match status" value="1"/>
</dbReference>
<dbReference type="AlphaFoldDB" id="A0A562R0B9"/>
<dbReference type="GO" id="GO:0003677">
    <property type="term" value="F:DNA binding"/>
    <property type="evidence" value="ECO:0007669"/>
    <property type="project" value="InterPro"/>
</dbReference>
<gene>
    <name evidence="4" type="ORF">IP91_04038</name>
</gene>
<dbReference type="InterPro" id="IPR013762">
    <property type="entry name" value="Integrase-like_cat_sf"/>
</dbReference>
<comment type="caution">
    <text evidence="4">The sequence shown here is derived from an EMBL/GenBank/DDBJ whole genome shotgun (WGS) entry which is preliminary data.</text>
</comment>
<accession>A0A562R0B9</accession>
<dbReference type="CDD" id="cd00796">
    <property type="entry name" value="INT_Rci_Hp1_C"/>
    <property type="match status" value="1"/>
</dbReference>
<evidence type="ECO:0000313" key="4">
    <source>
        <dbReference type="EMBL" id="TWI62518.1"/>
    </source>
</evidence>
<proteinExistence type="predicted"/>
<dbReference type="Pfam" id="PF00589">
    <property type="entry name" value="Phage_integrase"/>
    <property type="match status" value="1"/>
</dbReference>
<keyword evidence="2" id="KW-0233">DNA recombination</keyword>
<keyword evidence="5" id="KW-1185">Reference proteome</keyword>
<reference evidence="4 5" key="1">
    <citation type="journal article" date="2015" name="Stand. Genomic Sci.">
        <title>Genomic Encyclopedia of Bacterial and Archaeal Type Strains, Phase III: the genomes of soil and plant-associated and newly described type strains.</title>
        <authorList>
            <person name="Whitman W.B."/>
            <person name="Woyke T."/>
            <person name="Klenk H.P."/>
            <person name="Zhou Y."/>
            <person name="Lilburn T.G."/>
            <person name="Beck B.J."/>
            <person name="De Vos P."/>
            <person name="Vandamme P."/>
            <person name="Eisen J.A."/>
            <person name="Garrity G."/>
            <person name="Hugenholtz P."/>
            <person name="Kyrpides N.C."/>
        </authorList>
    </citation>
    <scope>NUCLEOTIDE SEQUENCE [LARGE SCALE GENOMIC DNA]</scope>
    <source>
        <strain evidence="4 5">CGMCC 1.10822</strain>
    </source>
</reference>
<keyword evidence="1" id="KW-0229">DNA integration</keyword>
<evidence type="ECO:0000256" key="1">
    <source>
        <dbReference type="ARBA" id="ARBA00022908"/>
    </source>
</evidence>
<dbReference type="InterPro" id="IPR002104">
    <property type="entry name" value="Integrase_catalytic"/>
</dbReference>
<protein>
    <submittedName>
        <fullName evidence="4">Phage integrase family protein</fullName>
    </submittedName>
</protein>
<dbReference type="RefSeq" id="WP_145651325.1">
    <property type="nucleotide sequence ID" value="NZ_VLLB01000008.1"/>
</dbReference>
<evidence type="ECO:0000259" key="3">
    <source>
        <dbReference type="PROSITE" id="PS51898"/>
    </source>
</evidence>
<dbReference type="InterPro" id="IPR011010">
    <property type="entry name" value="DNA_brk_join_enz"/>
</dbReference>
<sequence>MASIKKTPSGTFQIRVTNKLLPKPLWATFDTEEQARAYADQLEALLGQGIVPAALLERSTPSREIWTVSRCIAEYIRANPVPLSDVKLLDTIRSQLSTLSTGCLNYDWADNWVRSMKRDDNLAPSTIQHRHGALARCFDWMMRKHPDIIAQNPLRLLKRGFAVYTPEDEKILARSGKSAKVGEERNRRMDAEEEKRIRAILAGRPEEDLVFFVLALETAMRMRECYTLEVGQVDLMQRTINLERTKNGDRRQVPLSSTAVATLREHITKQGAAIQKRKGRLFSYWNGDASVGGLDDATSDVSRRFRFIFEKANAFELHFHDLRHEATCRLYEKTTLSDVLIARITGHRDLRMLKRYASLRGSELAQHLW</sequence>
<dbReference type="InterPro" id="IPR050090">
    <property type="entry name" value="Tyrosine_recombinase_XerCD"/>
</dbReference>